<proteinExistence type="predicted"/>
<comment type="caution">
    <text evidence="4">The sequence shown here is derived from an EMBL/GenBank/DDBJ whole genome shotgun (WGS) entry which is preliminary data.</text>
</comment>
<sequence>MEEPQQPCYKEEWYVGVCSRVDAEHALHLDGAFLVRNSSMNTNSEPLVLAVYYEKKVYNIKIRFIEESNKYALGTGLRSNDMFDTVTDMIRFHSIFPIILVSGRNVTGSRQPESCVLTCPVARRDLDLLLQ</sequence>
<feature type="domain" description="SH2" evidence="3">
    <location>
        <begin position="13"/>
        <end position="121"/>
    </location>
</feature>
<dbReference type="SUPFAM" id="SSF55550">
    <property type="entry name" value="SH2 domain"/>
    <property type="match status" value="1"/>
</dbReference>
<accession>A0A5C6MPD0</accession>
<dbReference type="Gene3D" id="3.30.505.10">
    <property type="entry name" value="SH2 domain"/>
    <property type="match status" value="1"/>
</dbReference>
<dbReference type="Proteomes" id="UP000324091">
    <property type="component" value="Chromosome 9"/>
</dbReference>
<evidence type="ECO:0000313" key="5">
    <source>
        <dbReference type="Proteomes" id="UP000324091"/>
    </source>
</evidence>
<protein>
    <submittedName>
        <fullName evidence="4">Cytokine-dependent hematopoietic cell linker</fullName>
    </submittedName>
</protein>
<dbReference type="FunFam" id="3.30.505.10:FF:000016">
    <property type="entry name" value="B-cell linker protein isoform 2"/>
    <property type="match status" value="1"/>
</dbReference>
<dbReference type="PRINTS" id="PR00401">
    <property type="entry name" value="SH2DOMAIN"/>
</dbReference>
<dbReference type="GO" id="GO:0007169">
    <property type="term" value="P:cell surface receptor protein tyrosine kinase signaling pathway"/>
    <property type="evidence" value="ECO:0007669"/>
    <property type="project" value="TreeGrafter"/>
</dbReference>
<dbReference type="EMBL" id="RHFK02000022">
    <property type="protein sequence ID" value="TWW55287.1"/>
    <property type="molecule type" value="Genomic_DNA"/>
</dbReference>
<evidence type="ECO:0000256" key="2">
    <source>
        <dbReference type="PROSITE-ProRule" id="PRU00191"/>
    </source>
</evidence>
<gene>
    <name evidence="4" type="ORF">D4764_09G0003360</name>
</gene>
<evidence type="ECO:0000256" key="1">
    <source>
        <dbReference type="ARBA" id="ARBA00022999"/>
    </source>
</evidence>
<dbReference type="PANTHER" id="PTHR14098">
    <property type="entry name" value="SH2 DOMAIN CONTAINING PROTEIN"/>
    <property type="match status" value="1"/>
</dbReference>
<name>A0A5C6MPD0_9TELE</name>
<dbReference type="InterPro" id="IPR000980">
    <property type="entry name" value="SH2"/>
</dbReference>
<keyword evidence="5" id="KW-1185">Reference proteome</keyword>
<dbReference type="GO" id="GO:0005737">
    <property type="term" value="C:cytoplasm"/>
    <property type="evidence" value="ECO:0007669"/>
    <property type="project" value="UniProtKB-ARBA"/>
</dbReference>
<dbReference type="GO" id="GO:0035556">
    <property type="term" value="P:intracellular signal transduction"/>
    <property type="evidence" value="ECO:0007669"/>
    <property type="project" value="TreeGrafter"/>
</dbReference>
<dbReference type="SMART" id="SM00252">
    <property type="entry name" value="SH2"/>
    <property type="match status" value="1"/>
</dbReference>
<keyword evidence="1 2" id="KW-0727">SH2 domain</keyword>
<evidence type="ECO:0000259" key="3">
    <source>
        <dbReference type="PROSITE" id="PS50001"/>
    </source>
</evidence>
<organism evidence="4 5">
    <name type="scientific">Takifugu flavidus</name>
    <name type="common">sansaifugu</name>
    <dbReference type="NCBI Taxonomy" id="433684"/>
    <lineage>
        <taxon>Eukaryota</taxon>
        <taxon>Metazoa</taxon>
        <taxon>Chordata</taxon>
        <taxon>Craniata</taxon>
        <taxon>Vertebrata</taxon>
        <taxon>Euteleostomi</taxon>
        <taxon>Actinopterygii</taxon>
        <taxon>Neopterygii</taxon>
        <taxon>Teleostei</taxon>
        <taxon>Neoteleostei</taxon>
        <taxon>Acanthomorphata</taxon>
        <taxon>Eupercaria</taxon>
        <taxon>Tetraodontiformes</taxon>
        <taxon>Tetradontoidea</taxon>
        <taxon>Tetraodontidae</taxon>
        <taxon>Takifugu</taxon>
    </lineage>
</organism>
<evidence type="ECO:0000313" key="4">
    <source>
        <dbReference type="EMBL" id="TWW55287.1"/>
    </source>
</evidence>
<dbReference type="Pfam" id="PF00017">
    <property type="entry name" value="SH2"/>
    <property type="match status" value="1"/>
</dbReference>
<dbReference type="AlphaFoldDB" id="A0A5C6MPD0"/>
<dbReference type="PANTHER" id="PTHR14098:SF2">
    <property type="entry name" value="CYTOKINE-DEPENDENT HEMATOPOIETIC CELL LINKER"/>
    <property type="match status" value="1"/>
</dbReference>
<dbReference type="PROSITE" id="PS50001">
    <property type="entry name" value="SH2"/>
    <property type="match status" value="1"/>
</dbReference>
<reference evidence="4 5" key="1">
    <citation type="submission" date="2019-04" db="EMBL/GenBank/DDBJ databases">
        <title>Chromosome genome assembly for Takifugu flavidus.</title>
        <authorList>
            <person name="Xiao S."/>
        </authorList>
    </citation>
    <scope>NUCLEOTIDE SEQUENCE [LARGE SCALE GENOMIC DNA]</scope>
    <source>
        <strain evidence="4">HTHZ2018</strain>
        <tissue evidence="4">Muscle</tissue>
    </source>
</reference>
<dbReference type="InterPro" id="IPR051751">
    <property type="entry name" value="Immunoreceptor_sig_adapters"/>
</dbReference>
<dbReference type="InterPro" id="IPR036860">
    <property type="entry name" value="SH2_dom_sf"/>
</dbReference>